<evidence type="ECO:0000313" key="3">
    <source>
        <dbReference type="Proteomes" id="UP000177958"/>
    </source>
</evidence>
<evidence type="ECO:0000256" key="1">
    <source>
        <dbReference type="SAM" id="MobiDB-lite"/>
    </source>
</evidence>
<feature type="region of interest" description="Disordered" evidence="1">
    <location>
        <begin position="87"/>
        <end position="118"/>
    </location>
</feature>
<reference evidence="2 3" key="1">
    <citation type="journal article" date="2016" name="Nat. Commun.">
        <title>Thousands of microbial genomes shed light on interconnected biogeochemical processes in an aquifer system.</title>
        <authorList>
            <person name="Anantharaman K."/>
            <person name="Brown C.T."/>
            <person name="Hug L.A."/>
            <person name="Sharon I."/>
            <person name="Castelle C.J."/>
            <person name="Probst A.J."/>
            <person name="Thomas B.C."/>
            <person name="Singh A."/>
            <person name="Wilkins M.J."/>
            <person name="Karaoz U."/>
            <person name="Brodie E.L."/>
            <person name="Williams K.H."/>
            <person name="Hubbard S.S."/>
            <person name="Banfield J.F."/>
        </authorList>
    </citation>
    <scope>NUCLEOTIDE SEQUENCE [LARGE SCALE GENOMIC DNA]</scope>
</reference>
<name>A0A1F6DA55_9BACT</name>
<accession>A0A1F6DA55</accession>
<dbReference type="AlphaFoldDB" id="A0A1F6DA55"/>
<feature type="compositionally biased region" description="Basic residues" evidence="1">
    <location>
        <begin position="89"/>
        <end position="100"/>
    </location>
</feature>
<comment type="caution">
    <text evidence="2">The sequence shown here is derived from an EMBL/GenBank/DDBJ whole genome shotgun (WGS) entry which is preliminary data.</text>
</comment>
<protein>
    <submittedName>
        <fullName evidence="2">Uncharacterized protein</fullName>
    </submittedName>
</protein>
<gene>
    <name evidence="2" type="ORF">A2853_00685</name>
</gene>
<dbReference type="Proteomes" id="UP000177958">
    <property type="component" value="Unassembled WGS sequence"/>
</dbReference>
<organism evidence="2 3">
    <name type="scientific">Candidatus Kaiserbacteria bacterium RIFCSPHIGHO2_01_FULL_55_17</name>
    <dbReference type="NCBI Taxonomy" id="1798484"/>
    <lineage>
        <taxon>Bacteria</taxon>
        <taxon>Candidatus Kaiseribacteriota</taxon>
    </lineage>
</organism>
<dbReference type="EMBL" id="MFKX01000005">
    <property type="protein sequence ID" value="OGG58275.1"/>
    <property type="molecule type" value="Genomic_DNA"/>
</dbReference>
<sequence length="153" mass="16887">MKSSADRWLPSKERQKELIKELAPKGVPRLVFRNLFQLGNSSMSGRAERAKIRFSDYLATDVNTMRKLLIGVGAPEAEVDRVLQEHQASAKRHPWRRNFRRLTGDTSIPPGKAGPPVDSVKVAAIPWPTDAEVTAEAAREIGKAAKKASTTSD</sequence>
<evidence type="ECO:0000313" key="2">
    <source>
        <dbReference type="EMBL" id="OGG58275.1"/>
    </source>
</evidence>
<proteinExistence type="predicted"/>